<evidence type="ECO:0000256" key="2">
    <source>
        <dbReference type="SAM" id="MobiDB-lite"/>
    </source>
</evidence>
<dbReference type="Proteomes" id="UP001501570">
    <property type="component" value="Unassembled WGS sequence"/>
</dbReference>
<evidence type="ECO:0000256" key="1">
    <source>
        <dbReference type="ARBA" id="ARBA00011870"/>
    </source>
</evidence>
<gene>
    <name evidence="4" type="ORF">GCM10023322_68260</name>
</gene>
<dbReference type="PANTHER" id="PTHR48101:SF4">
    <property type="entry name" value="METHYLMALONYL-COA MUTASE, MITOCHONDRIAL"/>
    <property type="match status" value="1"/>
</dbReference>
<comment type="caution">
    <text evidence="4">The sequence shown here is derived from an EMBL/GenBank/DDBJ whole genome shotgun (WGS) entry which is preliminary data.</text>
</comment>
<evidence type="ECO:0000313" key="4">
    <source>
        <dbReference type="EMBL" id="GAA5197318.1"/>
    </source>
</evidence>
<reference evidence="5" key="1">
    <citation type="journal article" date="2019" name="Int. J. Syst. Evol. Microbiol.">
        <title>The Global Catalogue of Microorganisms (GCM) 10K type strain sequencing project: providing services to taxonomists for standard genome sequencing and annotation.</title>
        <authorList>
            <consortium name="The Broad Institute Genomics Platform"/>
            <consortium name="The Broad Institute Genome Sequencing Center for Infectious Disease"/>
            <person name="Wu L."/>
            <person name="Ma J."/>
        </authorList>
    </citation>
    <scope>NUCLEOTIDE SEQUENCE [LARGE SCALE GENOMIC DNA]</scope>
    <source>
        <strain evidence="5">JCM 18304</strain>
    </source>
</reference>
<dbReference type="EMBL" id="BAABJQ010000029">
    <property type="protein sequence ID" value="GAA5197318.1"/>
    <property type="molecule type" value="Genomic_DNA"/>
</dbReference>
<dbReference type="InterPro" id="IPR006099">
    <property type="entry name" value="MeMalonylCoA_mutase_a/b_cat"/>
</dbReference>
<dbReference type="InterPro" id="IPR016176">
    <property type="entry name" value="Cbl-dep_enz_cat"/>
</dbReference>
<sequence>MPVAGDDLRLAEGFPAATQEQWRRLALGALRKARVATEEDTEERVSELLSTQTYDGFSLSPLYGADATDVPNGRPGQPPFTRGASAAGAVVAGWDVRTRHVSPDRAAVLSDLEQGATSLWFVLGDGFPVKRLPEVLEGVYLELAGIVLDPGPSFDEAARLLFELAAERGLDPTELRGSLGADPLGWLARAGGNRGPDGMAELVALARRCAAGSPGLRSVTVDATAFHDAGGSDAQELGCALAAGVAYLRALTDGGLSVAQALGQLEFRYAATVDQFGTIAKLRAARRLWARVAEVCGEPESGGQRQHAVTSSVMMTSRDPWVNLLRGTVAAFAAGVGGADAVTVLPFDHAIGAPDGFSLRLARNTQILLIEESNVARVVDPAGGSWYVEQRTDDLAMAAWAWFTEIERAGGLATSLHSGFIAERLAATWQRRVDRVAHRLDPITGVSEFPLLDERRPDRPPAPTPPSGGLPRHRHAENFEWLRDRADRHATTTGQRPAVLVATLGSAAAHGPRLTFTTNLLAAGGITATVAAGDDPAAAGAALAASGTPVAFLCGPDRSYPELAGPVAAALRGAGARSVWLAGKGEHDGVTGTIATGGDALAVLSSLLDDLGVAS</sequence>
<dbReference type="Gene3D" id="3.40.50.280">
    <property type="entry name" value="Cobalamin-binding domain"/>
    <property type="match status" value="1"/>
</dbReference>
<organism evidence="4 5">
    <name type="scientific">Rugosimonospora acidiphila</name>
    <dbReference type="NCBI Taxonomy" id="556531"/>
    <lineage>
        <taxon>Bacteria</taxon>
        <taxon>Bacillati</taxon>
        <taxon>Actinomycetota</taxon>
        <taxon>Actinomycetes</taxon>
        <taxon>Micromonosporales</taxon>
        <taxon>Micromonosporaceae</taxon>
        <taxon>Rugosimonospora</taxon>
    </lineage>
</organism>
<comment type="subunit">
    <text evidence="1">Heterodimer of an alpha and a beta chain.</text>
</comment>
<dbReference type="RefSeq" id="WP_345636732.1">
    <property type="nucleotide sequence ID" value="NZ_BAABJQ010000029.1"/>
</dbReference>
<protein>
    <submittedName>
        <fullName evidence="4">Methylmalonyl-CoA mutase family protein</fullName>
    </submittedName>
</protein>
<evidence type="ECO:0000313" key="5">
    <source>
        <dbReference type="Proteomes" id="UP001501570"/>
    </source>
</evidence>
<accession>A0ABP9SLR8</accession>
<keyword evidence="5" id="KW-1185">Reference proteome</keyword>
<dbReference type="CDD" id="cd03677">
    <property type="entry name" value="MM_CoA_mutase_beta"/>
    <property type="match status" value="1"/>
</dbReference>
<dbReference type="Gene3D" id="3.20.20.240">
    <property type="entry name" value="Methylmalonyl-CoA mutase"/>
    <property type="match status" value="1"/>
</dbReference>
<evidence type="ECO:0000259" key="3">
    <source>
        <dbReference type="Pfam" id="PF01642"/>
    </source>
</evidence>
<proteinExistence type="predicted"/>
<feature type="region of interest" description="Disordered" evidence="2">
    <location>
        <begin position="451"/>
        <end position="473"/>
    </location>
</feature>
<name>A0ABP9SLR8_9ACTN</name>
<feature type="domain" description="Methylmalonyl-CoA mutase alpha/beta chain catalytic" evidence="3">
    <location>
        <begin position="157"/>
        <end position="456"/>
    </location>
</feature>
<dbReference type="SUPFAM" id="SSF51703">
    <property type="entry name" value="Cobalamin (vitamin B12)-dependent enzymes"/>
    <property type="match status" value="1"/>
</dbReference>
<dbReference type="PANTHER" id="PTHR48101">
    <property type="entry name" value="METHYLMALONYL-COA MUTASE, MITOCHONDRIAL-RELATED"/>
    <property type="match status" value="1"/>
</dbReference>
<dbReference type="Pfam" id="PF01642">
    <property type="entry name" value="MM_CoA_mutase"/>
    <property type="match status" value="1"/>
</dbReference>